<evidence type="ECO:0000313" key="2">
    <source>
        <dbReference type="EMBL" id="KAF0505754.1"/>
    </source>
</evidence>
<accession>A0A8H4EKM3</accession>
<sequence>MSDNFMRCYLNTGNTPKTIYPVTSAPPNPKPNQRTSNSNCQRNNRRNRHNNLDYNPEEDDDFLKKKHLYYVSKEYAQFCLESGEGYLPRDVAQDIVDQG</sequence>
<reference evidence="2 3" key="1">
    <citation type="journal article" date="2019" name="Environ. Microbiol.">
        <title>At the nexus of three kingdoms: the genome of the mycorrhizal fungus Gigaspora margarita provides insights into plant, endobacterial and fungal interactions.</title>
        <authorList>
            <person name="Venice F."/>
            <person name="Ghignone S."/>
            <person name="Salvioli di Fossalunga A."/>
            <person name="Amselem J."/>
            <person name="Novero M."/>
            <person name="Xianan X."/>
            <person name="Sedzielewska Toro K."/>
            <person name="Morin E."/>
            <person name="Lipzen A."/>
            <person name="Grigoriev I.V."/>
            <person name="Henrissat B."/>
            <person name="Martin F.M."/>
            <person name="Bonfante P."/>
        </authorList>
    </citation>
    <scope>NUCLEOTIDE SEQUENCE [LARGE SCALE GENOMIC DNA]</scope>
    <source>
        <strain evidence="2 3">BEG34</strain>
    </source>
</reference>
<comment type="caution">
    <text evidence="2">The sequence shown here is derived from an EMBL/GenBank/DDBJ whole genome shotgun (WGS) entry which is preliminary data.</text>
</comment>
<protein>
    <submittedName>
        <fullName evidence="2">Uncharacterized protein</fullName>
    </submittedName>
</protein>
<proteinExistence type="predicted"/>
<dbReference type="OrthoDB" id="2354419at2759"/>
<feature type="compositionally biased region" description="Low complexity" evidence="1">
    <location>
        <begin position="32"/>
        <end position="42"/>
    </location>
</feature>
<feature type="region of interest" description="Disordered" evidence="1">
    <location>
        <begin position="16"/>
        <end position="58"/>
    </location>
</feature>
<evidence type="ECO:0000256" key="1">
    <source>
        <dbReference type="SAM" id="MobiDB-lite"/>
    </source>
</evidence>
<keyword evidence="3" id="KW-1185">Reference proteome</keyword>
<dbReference type="EMBL" id="WTPW01000496">
    <property type="protein sequence ID" value="KAF0505754.1"/>
    <property type="molecule type" value="Genomic_DNA"/>
</dbReference>
<organism evidence="2 3">
    <name type="scientific">Gigaspora margarita</name>
    <dbReference type="NCBI Taxonomy" id="4874"/>
    <lineage>
        <taxon>Eukaryota</taxon>
        <taxon>Fungi</taxon>
        <taxon>Fungi incertae sedis</taxon>
        <taxon>Mucoromycota</taxon>
        <taxon>Glomeromycotina</taxon>
        <taxon>Glomeromycetes</taxon>
        <taxon>Diversisporales</taxon>
        <taxon>Gigasporaceae</taxon>
        <taxon>Gigaspora</taxon>
    </lineage>
</organism>
<name>A0A8H4EKM3_GIGMA</name>
<evidence type="ECO:0000313" key="3">
    <source>
        <dbReference type="Proteomes" id="UP000439903"/>
    </source>
</evidence>
<dbReference type="Proteomes" id="UP000439903">
    <property type="component" value="Unassembled WGS sequence"/>
</dbReference>
<dbReference type="AlphaFoldDB" id="A0A8H4EKM3"/>
<gene>
    <name evidence="2" type="ORF">F8M41_019295</name>
</gene>